<dbReference type="GO" id="GO:0008270">
    <property type="term" value="F:zinc ion binding"/>
    <property type="evidence" value="ECO:0007669"/>
    <property type="project" value="InterPro"/>
</dbReference>
<comment type="caution">
    <text evidence="1">The sequence shown here is derived from an EMBL/GenBank/DDBJ whole genome shotgun (WGS) entry which is preliminary data.</text>
</comment>
<dbReference type="InterPro" id="IPR036875">
    <property type="entry name" value="Znf_CCHC_sf"/>
</dbReference>
<organism evidence="1 2">
    <name type="scientific">Desmophyllum pertusum</name>
    <dbReference type="NCBI Taxonomy" id="174260"/>
    <lineage>
        <taxon>Eukaryota</taxon>
        <taxon>Metazoa</taxon>
        <taxon>Cnidaria</taxon>
        <taxon>Anthozoa</taxon>
        <taxon>Hexacorallia</taxon>
        <taxon>Scleractinia</taxon>
        <taxon>Caryophylliina</taxon>
        <taxon>Caryophylliidae</taxon>
        <taxon>Desmophyllum</taxon>
    </lineage>
</organism>
<evidence type="ECO:0000313" key="1">
    <source>
        <dbReference type="EMBL" id="KAJ7322039.1"/>
    </source>
</evidence>
<accession>A0A9W9Y839</accession>
<evidence type="ECO:0000313" key="2">
    <source>
        <dbReference type="Proteomes" id="UP001163046"/>
    </source>
</evidence>
<name>A0A9W9Y839_9CNID</name>
<dbReference type="GO" id="GO:0003676">
    <property type="term" value="F:nucleic acid binding"/>
    <property type="evidence" value="ECO:0007669"/>
    <property type="project" value="InterPro"/>
</dbReference>
<evidence type="ECO:0008006" key="3">
    <source>
        <dbReference type="Google" id="ProtNLM"/>
    </source>
</evidence>
<dbReference type="OrthoDB" id="5988882at2759"/>
<dbReference type="EMBL" id="MU827820">
    <property type="protein sequence ID" value="KAJ7322039.1"/>
    <property type="molecule type" value="Genomic_DNA"/>
</dbReference>
<dbReference type="AlphaFoldDB" id="A0A9W9Y839"/>
<gene>
    <name evidence="1" type="ORF">OS493_033202</name>
</gene>
<protein>
    <recommendedName>
        <fullName evidence="3">CCHC-type domain-containing protein</fullName>
    </recommendedName>
</protein>
<reference evidence="1" key="1">
    <citation type="submission" date="2023-01" db="EMBL/GenBank/DDBJ databases">
        <title>Genome assembly of the deep-sea coral Lophelia pertusa.</title>
        <authorList>
            <person name="Herrera S."/>
            <person name="Cordes E."/>
        </authorList>
    </citation>
    <scope>NUCLEOTIDE SEQUENCE</scope>
    <source>
        <strain evidence="1">USNM1676648</strain>
        <tissue evidence="1">Polyp</tissue>
    </source>
</reference>
<dbReference type="SUPFAM" id="SSF57756">
    <property type="entry name" value="Retrovirus zinc finger-like domains"/>
    <property type="match status" value="1"/>
</dbReference>
<proteinExistence type="predicted"/>
<sequence>MADQVLHRPEIPVPVLVEAVDTPPPLMVLADQRERANEGQGQQDLPVAPMQAIEMVAKETNHPRAGFFDAAFRSMREKLAVSDVQFKKYLEVLLGDKDQEKVLDTLGSNRVPWRGRGHAFRPVQCYHCRPFGHYQSYCPDRRRAFGEAAGTPTKRGRFDSGQFKS</sequence>
<dbReference type="Proteomes" id="UP001163046">
    <property type="component" value="Unassembled WGS sequence"/>
</dbReference>
<keyword evidence="2" id="KW-1185">Reference proteome</keyword>